<dbReference type="InterPro" id="IPR031567">
    <property type="entry name" value="CRIM_dom"/>
</dbReference>
<organism evidence="5 6">
    <name type="scientific">Cryptolaemus montrouzieri</name>
    <dbReference type="NCBI Taxonomy" id="559131"/>
    <lineage>
        <taxon>Eukaryota</taxon>
        <taxon>Metazoa</taxon>
        <taxon>Ecdysozoa</taxon>
        <taxon>Arthropoda</taxon>
        <taxon>Hexapoda</taxon>
        <taxon>Insecta</taxon>
        <taxon>Pterygota</taxon>
        <taxon>Neoptera</taxon>
        <taxon>Endopterygota</taxon>
        <taxon>Coleoptera</taxon>
        <taxon>Polyphaga</taxon>
        <taxon>Cucujiformia</taxon>
        <taxon>Coccinelloidea</taxon>
        <taxon>Coccinellidae</taxon>
        <taxon>Scymninae</taxon>
        <taxon>Scymnini</taxon>
        <taxon>Cryptolaemus</taxon>
    </lineage>
</organism>
<evidence type="ECO:0000313" key="5">
    <source>
        <dbReference type="EMBL" id="KAL3280040.1"/>
    </source>
</evidence>
<sequence length="470" mass="53472">MALYDNKYWLLSHIRNSFISSDDTGMCEIVMSGEDISHLKTQLDKYPDPELSEDSDDGLSIESGDLSFGMDFGMRARTNTAARIEKIEQAKKKAAKMKLIKWDSKKAGSNNDSNWDSMFEKVDPKITVQMGKKSLLSQKLEECTNLPKNPYMMYAKFDGLAQVNVPTRRYKILLTMLENEYKNAPLDISCIATAKIMDLIGLILFYVRNRHANLVLHPPTHYGLYITEEDGEVYRDLPPLDAKECVAKFGFNCLGLVEHKEPVVSFDDSHKQGEDNEKPETAGRMKTIKEFSKTEETKQITTDLEVMAVHKKAMEAPLYQSYQVNIVTKMRSRVEIHLGISGDKIEIDPIHPQSSKFTLNKQKPVSCHMDSVAWCEITESRNSKTSFRVFYSNSYGSGKPVNDKAVTSFSPLQASASFKHFDFEADLSIAEEIVGKINLILELRSSQSRKEYLAARERKQYKRKSFNIAK</sequence>
<evidence type="ECO:0000259" key="4">
    <source>
        <dbReference type="Pfam" id="PF16979"/>
    </source>
</evidence>
<dbReference type="PANTHER" id="PTHR13335:SF1">
    <property type="entry name" value="TARGET OF RAPAMYCIN COMPLEX 2 SUBUNIT MAPKAP1"/>
    <property type="match status" value="1"/>
</dbReference>
<dbReference type="Pfam" id="PF16978">
    <property type="entry name" value="CRIM"/>
    <property type="match status" value="1"/>
</dbReference>
<proteinExistence type="inferred from homology"/>
<feature type="domain" description="SIN1-type PH" evidence="4">
    <location>
        <begin position="318"/>
        <end position="442"/>
    </location>
</feature>
<evidence type="ECO:0008006" key="7">
    <source>
        <dbReference type="Google" id="ProtNLM"/>
    </source>
</evidence>
<feature type="domain" description="CRIM" evidence="3">
    <location>
        <begin position="133"/>
        <end position="261"/>
    </location>
</feature>
<dbReference type="GO" id="GO:0031932">
    <property type="term" value="C:TORC2 complex"/>
    <property type="evidence" value="ECO:0007669"/>
    <property type="project" value="UniProtKB-ARBA"/>
</dbReference>
<dbReference type="Pfam" id="PF05422">
    <property type="entry name" value="SIN1"/>
    <property type="match status" value="1"/>
</dbReference>
<dbReference type="Proteomes" id="UP001516400">
    <property type="component" value="Unassembled WGS sequence"/>
</dbReference>
<evidence type="ECO:0000259" key="3">
    <source>
        <dbReference type="Pfam" id="PF16978"/>
    </source>
</evidence>
<dbReference type="Gene3D" id="2.30.29.30">
    <property type="entry name" value="Pleckstrin-homology domain (PH domain)/Phosphotyrosine-binding domain (PTB)"/>
    <property type="match status" value="1"/>
</dbReference>
<dbReference type="InterPro" id="IPR008828">
    <property type="entry name" value="Sin1/Avo1"/>
</dbReference>
<dbReference type="AlphaFoldDB" id="A0ABD2NPE3"/>
<comment type="similarity">
    <text evidence="1">Belongs to the SIN1 family.</text>
</comment>
<dbReference type="InterPro" id="IPR032679">
    <property type="entry name" value="Sin1_N"/>
</dbReference>
<dbReference type="Pfam" id="PF16979">
    <property type="entry name" value="SIN1_PH"/>
    <property type="match status" value="1"/>
</dbReference>
<dbReference type="InterPro" id="IPR031313">
    <property type="entry name" value="Sin1_PH_dom"/>
</dbReference>
<keyword evidence="6" id="KW-1185">Reference proteome</keyword>
<comment type="caution">
    <text evidence="5">The sequence shown here is derived from an EMBL/GenBank/DDBJ whole genome shotgun (WGS) entry which is preliminary data.</text>
</comment>
<dbReference type="PANTHER" id="PTHR13335">
    <property type="entry name" value="TARGET OF RAPAMYCIN COMPLEX 2 SUBUNIT MAPKAP1"/>
    <property type="match status" value="1"/>
</dbReference>
<evidence type="ECO:0000256" key="1">
    <source>
        <dbReference type="ARBA" id="ARBA00009407"/>
    </source>
</evidence>
<dbReference type="EMBL" id="JABFTP020000124">
    <property type="protein sequence ID" value="KAL3280040.1"/>
    <property type="molecule type" value="Genomic_DNA"/>
</dbReference>
<protein>
    <recommendedName>
        <fullName evidence="7">Target of rapamycin complex 2 subunit MAPKAP1</fullName>
    </recommendedName>
</protein>
<dbReference type="InterPro" id="IPR011993">
    <property type="entry name" value="PH-like_dom_sf"/>
</dbReference>
<accession>A0ABD2NPE3</accession>
<gene>
    <name evidence="5" type="ORF">HHI36_017547</name>
</gene>
<feature type="domain" description="Sin1 N-terminal" evidence="2">
    <location>
        <begin position="45"/>
        <end position="122"/>
    </location>
</feature>
<evidence type="ECO:0000313" key="6">
    <source>
        <dbReference type="Proteomes" id="UP001516400"/>
    </source>
</evidence>
<reference evidence="5 6" key="1">
    <citation type="journal article" date="2021" name="BMC Biol.">
        <title>Horizontally acquired antibacterial genes associated with adaptive radiation of ladybird beetles.</title>
        <authorList>
            <person name="Li H.S."/>
            <person name="Tang X.F."/>
            <person name="Huang Y.H."/>
            <person name="Xu Z.Y."/>
            <person name="Chen M.L."/>
            <person name="Du X.Y."/>
            <person name="Qiu B.Y."/>
            <person name="Chen P.T."/>
            <person name="Zhang W."/>
            <person name="Slipinski A."/>
            <person name="Escalona H.E."/>
            <person name="Waterhouse R.M."/>
            <person name="Zwick A."/>
            <person name="Pang H."/>
        </authorList>
    </citation>
    <scope>NUCLEOTIDE SEQUENCE [LARGE SCALE GENOMIC DNA]</scope>
    <source>
        <strain evidence="5">SYSU2018</strain>
    </source>
</reference>
<evidence type="ECO:0000259" key="2">
    <source>
        <dbReference type="Pfam" id="PF05422"/>
    </source>
</evidence>
<name>A0ABD2NPE3_9CUCU</name>